<feature type="compositionally biased region" description="Polar residues" evidence="1">
    <location>
        <begin position="471"/>
        <end position="489"/>
    </location>
</feature>
<dbReference type="AlphaFoldDB" id="A0A0G4GE12"/>
<dbReference type="Gene3D" id="1.25.40.20">
    <property type="entry name" value="Ankyrin repeat-containing domain"/>
    <property type="match status" value="1"/>
</dbReference>
<feature type="region of interest" description="Disordered" evidence="1">
    <location>
        <begin position="729"/>
        <end position="754"/>
    </location>
</feature>
<dbReference type="Gene3D" id="3.30.40.10">
    <property type="entry name" value="Zinc/RING finger domain, C3HC4 (zinc finger)"/>
    <property type="match status" value="1"/>
</dbReference>
<dbReference type="Proteomes" id="UP000041254">
    <property type="component" value="Unassembled WGS sequence"/>
</dbReference>
<keyword evidence="3" id="KW-1185">Reference proteome</keyword>
<protein>
    <submittedName>
        <fullName evidence="2">Uncharacterized protein</fullName>
    </submittedName>
</protein>
<feature type="region of interest" description="Disordered" evidence="1">
    <location>
        <begin position="315"/>
        <end position="336"/>
    </location>
</feature>
<reference evidence="2 3" key="1">
    <citation type="submission" date="2014-11" db="EMBL/GenBank/DDBJ databases">
        <authorList>
            <person name="Zhu J."/>
            <person name="Qi W."/>
            <person name="Song R."/>
        </authorList>
    </citation>
    <scope>NUCLEOTIDE SEQUENCE [LARGE SCALE GENOMIC DNA]</scope>
</reference>
<evidence type="ECO:0000313" key="2">
    <source>
        <dbReference type="EMBL" id="CEM27223.1"/>
    </source>
</evidence>
<dbReference type="InterPro" id="IPR036770">
    <property type="entry name" value="Ankyrin_rpt-contain_sf"/>
</dbReference>
<feature type="compositionally biased region" description="Low complexity" evidence="1">
    <location>
        <begin position="637"/>
        <end position="658"/>
    </location>
</feature>
<feature type="compositionally biased region" description="Pro residues" evidence="1">
    <location>
        <begin position="659"/>
        <end position="675"/>
    </location>
</feature>
<dbReference type="Pfam" id="PF13637">
    <property type="entry name" value="Ank_4"/>
    <property type="match status" value="1"/>
</dbReference>
<feature type="compositionally biased region" description="Low complexity" evidence="1">
    <location>
        <begin position="504"/>
        <end position="518"/>
    </location>
</feature>
<dbReference type="PhylomeDB" id="A0A0G4GE12"/>
<dbReference type="InParanoid" id="A0A0G4GE12"/>
<sequence length="863" mass="92620">MSATSSQPPEERPASQMEEERQEGDGEERCHGSFTLVRVEGKDGDTPISRQLADRILTRSLTCAAADEVGALVDGGADADAAAVVRGVNHRASFACTIPLLAWAVDNPTNSDFSPEGVQVVHSCLSNWPSREIQAAVLEALIAGGAAVTSQGKEALGAALYFANVTALEVLLRHGVGVRLGDTGFNGPLLCPRPTTLPARPSPQYQNHMLAIFDTLLQHEPALATEEAPGSKKTPIQWAPWPFGEMSREFCRRYLDLLSAHGASLIDPNKSGNTPLTYAVWHGAVHMVEWLCERLPVAHITSAPVVDTLSPLDLAAIPPLSRPDRPEDEGCTDSERRKEVVRVLLRHLGSTQQQESAIRQMNTKDLRVRSGARFIRIVQREMQTSPQQPQQQQQQRQPSEKAERAAAKLAERLIAEEAREREKERRASKKGGGKCKAGNHKQRQQSVDLSSDGRDGEADGLGEGDGEREPSVSSTAPDTRMSTGAVSTSDAEERPTSSIDPFLGPSGPSVSSSSSASPPADPLGHGDGDDSDGGSEFIPVHRKHKKKHKTHAQQPTIPPQSPLGRDGRPLPSSCGGHPGPQGLSARGLVDSHIHRGAPPLVPTAAMPPVQVSSPSSNLPLSSAVDPRPARPTGPGVPAASSMSGTSTSSNSSSSSGNLPLPPPPSFPPPPPPTRPAAPAIGRLGMAHSCASARLVNDLRRQLEQKERDARDAKEKEEGLMRQLQQTKWKLAQLQHQQHQQPSPSSSSSAAPSVSPPSATADCTICFGEHGPASVMYIPCRHMHICTKCYADRRAAWQLSLPRIRAANARRAEENKERIKEAREPLPMRPEEYLCEQCKTEVVFAGSVDEVARWAATPFVGQPG</sequence>
<gene>
    <name evidence="2" type="ORF">Vbra_22221</name>
</gene>
<dbReference type="VEuPathDB" id="CryptoDB:Vbra_22221"/>
<dbReference type="SUPFAM" id="SSF48403">
    <property type="entry name" value="Ankyrin repeat"/>
    <property type="match status" value="1"/>
</dbReference>
<dbReference type="InterPro" id="IPR013083">
    <property type="entry name" value="Znf_RING/FYVE/PHD"/>
</dbReference>
<feature type="region of interest" description="Disordered" evidence="1">
    <location>
        <begin position="381"/>
        <end position="679"/>
    </location>
</feature>
<feature type="compositionally biased region" description="Basic and acidic residues" evidence="1">
    <location>
        <begin position="398"/>
        <end position="425"/>
    </location>
</feature>
<dbReference type="SMART" id="SM00248">
    <property type="entry name" value="ANK"/>
    <property type="match status" value="3"/>
</dbReference>
<dbReference type="InterPro" id="IPR002110">
    <property type="entry name" value="Ankyrin_rpt"/>
</dbReference>
<feature type="compositionally biased region" description="Basic residues" evidence="1">
    <location>
        <begin position="540"/>
        <end position="551"/>
    </location>
</feature>
<accession>A0A0G4GE12</accession>
<feature type="compositionally biased region" description="Low complexity" evidence="1">
    <location>
        <begin position="386"/>
        <end position="397"/>
    </location>
</feature>
<name>A0A0G4GE12_VITBC</name>
<feature type="compositionally biased region" description="Basic residues" evidence="1">
    <location>
        <begin position="426"/>
        <end position="443"/>
    </location>
</feature>
<organism evidence="2 3">
    <name type="scientific">Vitrella brassicaformis (strain CCMP3155)</name>
    <dbReference type="NCBI Taxonomy" id="1169540"/>
    <lineage>
        <taxon>Eukaryota</taxon>
        <taxon>Sar</taxon>
        <taxon>Alveolata</taxon>
        <taxon>Colpodellida</taxon>
        <taxon>Vitrellaceae</taxon>
        <taxon>Vitrella</taxon>
    </lineage>
</organism>
<feature type="region of interest" description="Disordered" evidence="1">
    <location>
        <begin position="1"/>
        <end position="31"/>
    </location>
</feature>
<evidence type="ECO:0000256" key="1">
    <source>
        <dbReference type="SAM" id="MobiDB-lite"/>
    </source>
</evidence>
<proteinExistence type="predicted"/>
<feature type="compositionally biased region" description="Low complexity" evidence="1">
    <location>
        <begin position="734"/>
        <end position="754"/>
    </location>
</feature>
<evidence type="ECO:0000313" key="3">
    <source>
        <dbReference type="Proteomes" id="UP000041254"/>
    </source>
</evidence>
<dbReference type="EMBL" id="CDMY01000633">
    <property type="protein sequence ID" value="CEM27223.1"/>
    <property type="molecule type" value="Genomic_DNA"/>
</dbReference>
<feature type="compositionally biased region" description="Low complexity" evidence="1">
    <location>
        <begin position="607"/>
        <end position="622"/>
    </location>
</feature>